<dbReference type="InterPro" id="IPR002646">
    <property type="entry name" value="PolA_pol_head_dom"/>
</dbReference>
<gene>
    <name evidence="15" type="ORF">JCM31826_10270</name>
</gene>
<dbReference type="InterPro" id="IPR032828">
    <property type="entry name" value="PolyA_RNA-bd"/>
</dbReference>
<keyword evidence="8" id="KW-0067">ATP-binding</keyword>
<evidence type="ECO:0000256" key="4">
    <source>
        <dbReference type="ARBA" id="ARBA00022695"/>
    </source>
</evidence>
<organism evidence="15 16">
    <name type="scientific">Thermaurantimonas aggregans</name>
    <dbReference type="NCBI Taxonomy" id="2173829"/>
    <lineage>
        <taxon>Bacteria</taxon>
        <taxon>Pseudomonadati</taxon>
        <taxon>Bacteroidota</taxon>
        <taxon>Flavobacteriia</taxon>
        <taxon>Flavobacteriales</taxon>
        <taxon>Schleiferiaceae</taxon>
        <taxon>Thermaurantimonas</taxon>
    </lineage>
</organism>
<dbReference type="GO" id="GO:0042245">
    <property type="term" value="P:RNA repair"/>
    <property type="evidence" value="ECO:0007669"/>
    <property type="project" value="UniProtKB-KW"/>
</dbReference>
<evidence type="ECO:0000256" key="6">
    <source>
        <dbReference type="ARBA" id="ARBA00022741"/>
    </source>
</evidence>
<dbReference type="InterPro" id="IPR006674">
    <property type="entry name" value="HD_domain"/>
</dbReference>
<evidence type="ECO:0000256" key="8">
    <source>
        <dbReference type="ARBA" id="ARBA00022840"/>
    </source>
</evidence>
<sequence>MDLSDAIELEVFDIVAKCADELRVPAYVIGGYVRDFLLKRPLPSDIDIVCVGSGIALAERFATAIGRSDDLVVFKNFGTAMVPFRNLQVEFVGARKESYSRDSRKPIVEEGTLQDDQNRRDFTINALAIALNGENRGQLVDPFGGIAHLSLGIIKTPLDPELTFSDDPLRMMRAVRFAAQLQFKIDPKTFEGIQTQAHRIKIVSRERISDELHKIMLAPRPSVGLALMFETGLMKLILPEVHALHGVDEVDGHNHKENFYHTLEVVDNVAKRSTNLWLRYAALLHDIGKPVTKKLDPELGWTFHGHELVGSRMVKKIFERMKWPLGQPLSYVQKLVALSSRPAALTLDNTTDSAIRRLLFEAGEDIDDLMILCESDITTKNPIKKQKFLDNYAQLRQKFFEIEEKDRLRNWQPPLSGDDIMQMFGLKPSKIVGILKDSLKDAILDGLIPNDKEAAERFLKEKYSEIQKQEISKI</sequence>
<dbReference type="GO" id="GO:0005524">
    <property type="term" value="F:ATP binding"/>
    <property type="evidence" value="ECO:0007669"/>
    <property type="project" value="UniProtKB-KW"/>
</dbReference>
<dbReference type="GO" id="GO:0008033">
    <property type="term" value="P:tRNA processing"/>
    <property type="evidence" value="ECO:0007669"/>
    <property type="project" value="UniProtKB-KW"/>
</dbReference>
<evidence type="ECO:0000313" key="16">
    <source>
        <dbReference type="Proteomes" id="UP000286715"/>
    </source>
</evidence>
<dbReference type="Gene3D" id="1.10.246.80">
    <property type="match status" value="1"/>
</dbReference>
<keyword evidence="5" id="KW-0479">Metal-binding</keyword>
<comment type="similarity">
    <text evidence="11">Belongs to the tRNA nucleotidyltransferase/poly(A) polymerase family.</text>
</comment>
<dbReference type="Proteomes" id="UP000286715">
    <property type="component" value="Unassembled WGS sequence"/>
</dbReference>
<dbReference type="SUPFAM" id="SSF81891">
    <property type="entry name" value="Poly A polymerase C-terminal region-like"/>
    <property type="match status" value="1"/>
</dbReference>
<dbReference type="CDD" id="cd05398">
    <property type="entry name" value="NT_ClassII-CCAase"/>
    <property type="match status" value="1"/>
</dbReference>
<keyword evidence="3" id="KW-0819">tRNA processing</keyword>
<protein>
    <submittedName>
        <fullName evidence="15">tRNA nucleotidyltransferase</fullName>
    </submittedName>
</protein>
<evidence type="ECO:0000256" key="5">
    <source>
        <dbReference type="ARBA" id="ARBA00022723"/>
    </source>
</evidence>
<dbReference type="InterPro" id="IPR050124">
    <property type="entry name" value="tRNA_CCA-adding_enzyme"/>
</dbReference>
<feature type="domain" description="tRNA nucleotidyltransferase/poly(A) polymerase RNA and SrmB- binding" evidence="14">
    <location>
        <begin position="183"/>
        <end position="243"/>
    </location>
</feature>
<accession>A0A401XKI6</accession>
<dbReference type="Gene3D" id="3.30.460.10">
    <property type="entry name" value="Beta Polymerase, domain 2"/>
    <property type="match status" value="1"/>
</dbReference>
<dbReference type="EMBL" id="BHZE01000008">
    <property type="protein sequence ID" value="GCD77545.1"/>
    <property type="molecule type" value="Genomic_DNA"/>
</dbReference>
<keyword evidence="7" id="KW-0692">RNA repair</keyword>
<dbReference type="Pfam" id="PF01966">
    <property type="entry name" value="HD"/>
    <property type="match status" value="1"/>
</dbReference>
<evidence type="ECO:0000259" key="14">
    <source>
        <dbReference type="Pfam" id="PF12627"/>
    </source>
</evidence>
<reference evidence="15 16" key="1">
    <citation type="submission" date="2018-11" db="EMBL/GenBank/DDBJ databases">
        <title>Schleiferia aggregans sp. nov., a moderately thermophilic heterotrophic bacterium isolated from microbial mats at a terrestrial hot spring.</title>
        <authorList>
            <person name="Iino T."/>
            <person name="Ohkuma M."/>
            <person name="Haruta S."/>
        </authorList>
    </citation>
    <scope>NUCLEOTIDE SEQUENCE [LARGE SCALE GENOMIC DNA]</scope>
    <source>
        <strain evidence="15 16">LA</strain>
    </source>
</reference>
<dbReference type="InterPro" id="IPR003607">
    <property type="entry name" value="HD/PDEase_dom"/>
</dbReference>
<dbReference type="GO" id="GO:0046872">
    <property type="term" value="F:metal ion binding"/>
    <property type="evidence" value="ECO:0007669"/>
    <property type="project" value="UniProtKB-KW"/>
</dbReference>
<keyword evidence="16" id="KW-1185">Reference proteome</keyword>
<keyword evidence="4" id="KW-0548">Nucleotidyltransferase</keyword>
<dbReference type="CDD" id="cd00077">
    <property type="entry name" value="HDc"/>
    <property type="match status" value="1"/>
</dbReference>
<dbReference type="NCBIfam" id="TIGR00277">
    <property type="entry name" value="HDIG"/>
    <property type="match status" value="1"/>
</dbReference>
<evidence type="ECO:0000256" key="11">
    <source>
        <dbReference type="RuleBase" id="RU003953"/>
    </source>
</evidence>
<proteinExistence type="inferred from homology"/>
<evidence type="ECO:0000259" key="13">
    <source>
        <dbReference type="Pfam" id="PF01966"/>
    </source>
</evidence>
<dbReference type="Pfam" id="PF01743">
    <property type="entry name" value="PolyA_pol"/>
    <property type="match status" value="1"/>
</dbReference>
<dbReference type="OrthoDB" id="9805698at2"/>
<keyword evidence="9" id="KW-0460">Magnesium</keyword>
<dbReference type="Pfam" id="PF12627">
    <property type="entry name" value="PolyA_pol_RNAbd"/>
    <property type="match status" value="1"/>
</dbReference>
<dbReference type="InterPro" id="IPR043519">
    <property type="entry name" value="NT_sf"/>
</dbReference>
<feature type="domain" description="HD" evidence="13">
    <location>
        <begin position="259"/>
        <end position="344"/>
    </location>
</feature>
<evidence type="ECO:0000256" key="2">
    <source>
        <dbReference type="ARBA" id="ARBA00022679"/>
    </source>
</evidence>
<dbReference type="PANTHER" id="PTHR47545">
    <property type="entry name" value="MULTIFUNCTIONAL CCA PROTEIN"/>
    <property type="match status" value="1"/>
</dbReference>
<keyword evidence="10 11" id="KW-0694">RNA-binding</keyword>
<dbReference type="GO" id="GO:0003723">
    <property type="term" value="F:RNA binding"/>
    <property type="evidence" value="ECO:0007669"/>
    <property type="project" value="UniProtKB-KW"/>
</dbReference>
<evidence type="ECO:0000256" key="3">
    <source>
        <dbReference type="ARBA" id="ARBA00022694"/>
    </source>
</evidence>
<dbReference type="Gene3D" id="1.10.3090.10">
    <property type="entry name" value="cca-adding enzyme, domain 2"/>
    <property type="match status" value="1"/>
</dbReference>
<dbReference type="GO" id="GO:0016779">
    <property type="term" value="F:nucleotidyltransferase activity"/>
    <property type="evidence" value="ECO:0007669"/>
    <property type="project" value="UniProtKB-KW"/>
</dbReference>
<evidence type="ECO:0000256" key="9">
    <source>
        <dbReference type="ARBA" id="ARBA00022842"/>
    </source>
</evidence>
<name>A0A401XKI6_9FLAO</name>
<dbReference type="PANTHER" id="PTHR47545:SF1">
    <property type="entry name" value="MULTIFUNCTIONAL CCA PROTEIN"/>
    <property type="match status" value="1"/>
</dbReference>
<comment type="caution">
    <text evidence="15">The sequence shown here is derived from an EMBL/GenBank/DDBJ whole genome shotgun (WGS) entry which is preliminary data.</text>
</comment>
<keyword evidence="6" id="KW-0547">Nucleotide-binding</keyword>
<dbReference type="FunFam" id="3.30.460.10:FF:000033">
    <property type="entry name" value="Poly A polymerase head domain protein"/>
    <property type="match status" value="1"/>
</dbReference>
<evidence type="ECO:0000313" key="15">
    <source>
        <dbReference type="EMBL" id="GCD77545.1"/>
    </source>
</evidence>
<dbReference type="SUPFAM" id="SSF81301">
    <property type="entry name" value="Nucleotidyltransferase"/>
    <property type="match status" value="1"/>
</dbReference>
<comment type="cofactor">
    <cofactor evidence="1">
        <name>Mg(2+)</name>
        <dbReference type="ChEBI" id="CHEBI:18420"/>
    </cofactor>
</comment>
<keyword evidence="2 11" id="KW-0808">Transferase</keyword>
<evidence type="ECO:0000256" key="7">
    <source>
        <dbReference type="ARBA" id="ARBA00022800"/>
    </source>
</evidence>
<dbReference type="InterPro" id="IPR006675">
    <property type="entry name" value="HDIG_dom"/>
</dbReference>
<evidence type="ECO:0000256" key="1">
    <source>
        <dbReference type="ARBA" id="ARBA00001946"/>
    </source>
</evidence>
<dbReference type="AlphaFoldDB" id="A0A401XKI6"/>
<evidence type="ECO:0000256" key="10">
    <source>
        <dbReference type="ARBA" id="ARBA00022884"/>
    </source>
</evidence>
<dbReference type="RefSeq" id="WP_124397610.1">
    <property type="nucleotide sequence ID" value="NZ_BHZE01000008.1"/>
</dbReference>
<evidence type="ECO:0000259" key="12">
    <source>
        <dbReference type="Pfam" id="PF01743"/>
    </source>
</evidence>
<feature type="domain" description="Poly A polymerase head" evidence="12">
    <location>
        <begin position="26"/>
        <end position="154"/>
    </location>
</feature>